<dbReference type="PANTHER" id="PTHR33375:SF1">
    <property type="entry name" value="CHROMOSOME-PARTITIONING PROTEIN PARB-RELATED"/>
    <property type="match status" value="1"/>
</dbReference>
<dbReference type="InterPro" id="IPR036086">
    <property type="entry name" value="ParB/Sulfiredoxin_sf"/>
</dbReference>
<dbReference type="Gene3D" id="1.10.10.2830">
    <property type="match status" value="1"/>
</dbReference>
<evidence type="ECO:0000313" key="1">
    <source>
        <dbReference type="EMBL" id="KMQ77555.1"/>
    </source>
</evidence>
<accession>A0ABR5HK16</accession>
<keyword evidence="2" id="KW-1185">Reference proteome</keyword>
<dbReference type="Proteomes" id="UP000242951">
    <property type="component" value="Unassembled WGS sequence"/>
</dbReference>
<dbReference type="SUPFAM" id="SSF109709">
    <property type="entry name" value="KorB DNA-binding domain-like"/>
    <property type="match status" value="1"/>
</dbReference>
<evidence type="ECO:0000313" key="2">
    <source>
        <dbReference type="Proteomes" id="UP000242951"/>
    </source>
</evidence>
<proteinExistence type="predicted"/>
<organism evidence="1 2">
    <name type="scientific">Candidatus Burkholderia pumila</name>
    <dbReference type="NCBI Taxonomy" id="1090375"/>
    <lineage>
        <taxon>Bacteria</taxon>
        <taxon>Pseudomonadati</taxon>
        <taxon>Pseudomonadota</taxon>
        <taxon>Betaproteobacteria</taxon>
        <taxon>Burkholderiales</taxon>
        <taxon>Burkholderiaceae</taxon>
        <taxon>Burkholderia</taxon>
    </lineage>
</organism>
<dbReference type="SUPFAM" id="SSF110849">
    <property type="entry name" value="ParB/Sulfiredoxin"/>
    <property type="match status" value="1"/>
</dbReference>
<dbReference type="InterPro" id="IPR050336">
    <property type="entry name" value="Chromosome_partition/occlusion"/>
</dbReference>
<protein>
    <submittedName>
        <fullName evidence="1">Chromosome (Plasmid) partitioning protein ParB</fullName>
    </submittedName>
</protein>
<dbReference type="CDD" id="cd16387">
    <property type="entry name" value="ParB_N_Srx"/>
    <property type="match status" value="1"/>
</dbReference>
<dbReference type="Gene3D" id="3.90.1530.10">
    <property type="entry name" value="Conserved hypothetical protein from pyrococcus furiosus pfu- 392566-001, ParB domain"/>
    <property type="match status" value="1"/>
</dbReference>
<dbReference type="PANTHER" id="PTHR33375">
    <property type="entry name" value="CHROMOSOME-PARTITIONING PROTEIN PARB-RELATED"/>
    <property type="match status" value="1"/>
</dbReference>
<reference evidence="1 2" key="1">
    <citation type="submission" date="2015-06" db="EMBL/GenBank/DDBJ databases">
        <title>Comparative genomics of Burkholderia leaf nodule symbionts.</title>
        <authorList>
            <person name="Carlier A."/>
            <person name="Eberl L."/>
            <person name="Pinto-Carbo M."/>
        </authorList>
    </citation>
    <scope>NUCLEOTIDE SEQUENCE [LARGE SCALE GENOMIC DNA]</scope>
    <source>
        <strain evidence="1 2">UZHbot3</strain>
    </source>
</reference>
<name>A0ABR5HK16_9BURK</name>
<sequence length="262" mass="29136">MAATRQRHPISVVPTPEHASKYFVVDGETRWKGAQQLKWKEIWAVQVDVDPANPVAFYIESFKHTDATKPISAIDQGLRWSQLIQQNAASAESIAHELELYKATVSKMLAYSKFSPQVLEFMHENSDRFPYSIASLLAPLVDSSSDSDDVILAMCKKIVDEDFSRRSVEALIKQKTAETRPPRRSAVAARTIKVGNRPIGSLRTYENGNVEMKVSGDLVVPVDRMNQLAELLQIAADALVSSSEDFADAVISRLKEVKPDHG</sequence>
<comment type="caution">
    <text evidence="1">The sequence shown here is derived from an EMBL/GenBank/DDBJ whole genome shotgun (WGS) entry which is preliminary data.</text>
</comment>
<dbReference type="EMBL" id="LELG01000331">
    <property type="protein sequence ID" value="KMQ77555.1"/>
    <property type="molecule type" value="Genomic_DNA"/>
</dbReference>
<gene>
    <name evidence="1" type="ORF">BPMI_01383</name>
</gene>